<sequence length="376" mass="42826">MRKQLVFVMQNLKFGGAEKSLLTYLQHFDRDKYQVTLVLHTREGELLQQVPDDVAVYGLVPRDDHHLLSQMKRAVFFRILKYWPGLLKLVHPVFRRSYALTVGFMEGLSTELAALFRGPKIAWVHTDVQQNDWADRYFRHYQQQRIYRQFNEIVFVSQGSLHHFNDKFAVSNTAHERVIHNPIDLQHIRAQADRHDTAVLNWHYDTTDSYRIVTVGRLDPVKRIDLLIQAVRQLNDQNLTLTVVGDGPELGALHAAADGADNIFFVGFQRNPIPFVKASDLFVSTSQVESYPTAIIEALVVHTPVLATANIGVREVLHDSAAVLPATISAADLADRIHQQIVTGDQTRSQESVATIETIPIIMAQYDQLFEEVMSR</sequence>
<reference evidence="3 4" key="1">
    <citation type="journal article" date="2015" name="Genome Announc.">
        <title>Expanding the biotechnology potential of lactobacilli through comparative genomics of 213 strains and associated genera.</title>
        <authorList>
            <person name="Sun Z."/>
            <person name="Harris H.M."/>
            <person name="McCann A."/>
            <person name="Guo C."/>
            <person name="Argimon S."/>
            <person name="Zhang W."/>
            <person name="Yang X."/>
            <person name="Jeffery I.B."/>
            <person name="Cooney J.C."/>
            <person name="Kagawa T.F."/>
            <person name="Liu W."/>
            <person name="Song Y."/>
            <person name="Salvetti E."/>
            <person name="Wrobel A."/>
            <person name="Rasinkangas P."/>
            <person name="Parkhill J."/>
            <person name="Rea M.C."/>
            <person name="O'Sullivan O."/>
            <person name="Ritari J."/>
            <person name="Douillard F.P."/>
            <person name="Paul Ross R."/>
            <person name="Yang R."/>
            <person name="Briner A.E."/>
            <person name="Felis G.E."/>
            <person name="de Vos W.M."/>
            <person name="Barrangou R."/>
            <person name="Klaenhammer T.R."/>
            <person name="Caufield P.W."/>
            <person name="Cui Y."/>
            <person name="Zhang H."/>
            <person name="O'Toole P.W."/>
        </authorList>
    </citation>
    <scope>NUCLEOTIDE SEQUENCE [LARGE SCALE GENOMIC DNA]</scope>
    <source>
        <strain evidence="3 4">DSM 20515</strain>
    </source>
</reference>
<dbReference type="RefSeq" id="WP_054761553.1">
    <property type="nucleotide sequence ID" value="NZ_AYYR01000004.1"/>
</dbReference>
<dbReference type="InterPro" id="IPR001296">
    <property type="entry name" value="Glyco_trans_1"/>
</dbReference>
<comment type="caution">
    <text evidence="3">The sequence shown here is derived from an EMBL/GenBank/DDBJ whole genome shotgun (WGS) entry which is preliminary data.</text>
</comment>
<dbReference type="Gene3D" id="3.40.50.2000">
    <property type="entry name" value="Glycogen Phosphorylase B"/>
    <property type="match status" value="2"/>
</dbReference>
<dbReference type="PATRIC" id="fig|1423733.4.peg.1897"/>
<gene>
    <name evidence="3" type="ORF">FC82_GL001801</name>
</gene>
<proteinExistence type="predicted"/>
<dbReference type="SUPFAM" id="SSF53756">
    <property type="entry name" value="UDP-Glycosyltransferase/glycogen phosphorylase"/>
    <property type="match status" value="1"/>
</dbReference>
<evidence type="ECO:0000259" key="1">
    <source>
        <dbReference type="Pfam" id="PF00534"/>
    </source>
</evidence>
<dbReference type="InterPro" id="IPR028098">
    <property type="entry name" value="Glyco_trans_4-like_N"/>
</dbReference>
<protein>
    <recommendedName>
        <fullName evidence="5">Glycosyltransferase</fullName>
    </recommendedName>
</protein>
<evidence type="ECO:0000313" key="3">
    <source>
        <dbReference type="EMBL" id="KRM77912.1"/>
    </source>
</evidence>
<dbReference type="GO" id="GO:0016757">
    <property type="term" value="F:glycosyltransferase activity"/>
    <property type="evidence" value="ECO:0007669"/>
    <property type="project" value="InterPro"/>
</dbReference>
<dbReference type="Pfam" id="PF00534">
    <property type="entry name" value="Glycos_transf_1"/>
    <property type="match status" value="1"/>
</dbReference>
<dbReference type="PANTHER" id="PTHR12526">
    <property type="entry name" value="GLYCOSYLTRANSFERASE"/>
    <property type="match status" value="1"/>
</dbReference>
<dbReference type="STRING" id="33960.TY91_15475"/>
<name>A0A0R2BEX0_SECCO</name>
<accession>A0A0R2BEX0</accession>
<evidence type="ECO:0008006" key="5">
    <source>
        <dbReference type="Google" id="ProtNLM"/>
    </source>
</evidence>
<dbReference type="AlphaFoldDB" id="A0A0R2BEX0"/>
<dbReference type="CDD" id="cd03811">
    <property type="entry name" value="GT4_GT28_WabH-like"/>
    <property type="match status" value="1"/>
</dbReference>
<dbReference type="Pfam" id="PF13439">
    <property type="entry name" value="Glyco_transf_4"/>
    <property type="match status" value="1"/>
</dbReference>
<dbReference type="EMBL" id="AYYR01000004">
    <property type="protein sequence ID" value="KRM77912.1"/>
    <property type="molecule type" value="Genomic_DNA"/>
</dbReference>
<dbReference type="Proteomes" id="UP000051845">
    <property type="component" value="Unassembled WGS sequence"/>
</dbReference>
<evidence type="ECO:0000313" key="4">
    <source>
        <dbReference type="Proteomes" id="UP000051845"/>
    </source>
</evidence>
<feature type="domain" description="Glycosyl transferase family 1" evidence="1">
    <location>
        <begin position="208"/>
        <end position="339"/>
    </location>
</feature>
<organism evidence="3 4">
    <name type="scientific">Secundilactobacillus collinoides DSM 20515 = JCM 1123</name>
    <dbReference type="NCBI Taxonomy" id="1423733"/>
    <lineage>
        <taxon>Bacteria</taxon>
        <taxon>Bacillati</taxon>
        <taxon>Bacillota</taxon>
        <taxon>Bacilli</taxon>
        <taxon>Lactobacillales</taxon>
        <taxon>Lactobacillaceae</taxon>
        <taxon>Secundilactobacillus</taxon>
    </lineage>
</organism>
<evidence type="ECO:0000259" key="2">
    <source>
        <dbReference type="Pfam" id="PF13439"/>
    </source>
</evidence>
<feature type="domain" description="Glycosyltransferase subfamily 4-like N-terminal" evidence="2">
    <location>
        <begin position="14"/>
        <end position="186"/>
    </location>
</feature>
<dbReference type="PANTHER" id="PTHR12526:SF630">
    <property type="entry name" value="GLYCOSYLTRANSFERASE"/>
    <property type="match status" value="1"/>
</dbReference>